<dbReference type="EMBL" id="CDSF01000084">
    <property type="protein sequence ID" value="CEO98339.1"/>
    <property type="molecule type" value="Genomic_DNA"/>
</dbReference>
<dbReference type="Proteomes" id="UP000290189">
    <property type="component" value="Unassembled WGS sequence"/>
</dbReference>
<sequence length="573" mass="63444">MWRACRWCTARIDPGAPPSVTLCRACLRRSVRVNCSFCSAEYRGAASELPNPICRQCYTLSRAGPPHPCQFCGLNAAFGTAASCVRCQEFEKALGPPSICQSCGMRAAFPRTKQQLERTANMLFCFLCTREYKRRKHDDAVKRRRATRPPSASSSGRIADDDDDAFLAVRSLDALPYHVLQCGFGFLDLGDVVLSLPLVCRAFRNAIMETRFLRTAGFHVLTLPPAVQDRRFRSILGIMDATHVHSLTITNCACLVLDFLHLFPSLKRLDCSGCSFEEATFEGVSFPALEYLAAANTQRGQRRPIPRQLPTCPSIRALDVENCYYSCSGSGTVLRRMTEPGCALKVLDVSRNRISAGDVNVLDANALQYLDVSRCDFTAPDLPLYIVSRFRKLRYLNLRSARSAPIGPGVVRRVLSTCRLLEVLDISASLVDASAFTETHQFLTALYMHNCRNVTKRPLLSDAVSKFPALTALDVSGCTDLDDRSVCSLGTIANCKIARLNLGSLVKISVKSVESLSESLTSLREIKIGGAWYVQSSDRIDARARLLNPSVRLVRHDPETDEEREKMLTQFGA</sequence>
<dbReference type="InterPro" id="IPR032675">
    <property type="entry name" value="LRR_dom_sf"/>
</dbReference>
<evidence type="ECO:0000259" key="4">
    <source>
        <dbReference type="PROSITE" id="PS50181"/>
    </source>
</evidence>
<evidence type="ECO:0000256" key="3">
    <source>
        <dbReference type="SAM" id="MobiDB-lite"/>
    </source>
</evidence>
<dbReference type="GO" id="GO:0016607">
    <property type="term" value="C:nuclear speck"/>
    <property type="evidence" value="ECO:0007669"/>
    <property type="project" value="TreeGrafter"/>
</dbReference>
<name>A0A0G4IT66_PLABS</name>
<accession>A0A0G4IT66</accession>
<dbReference type="EMBL" id="OVEO01000002">
    <property type="protein sequence ID" value="SPQ94423.1"/>
    <property type="molecule type" value="Genomic_DNA"/>
</dbReference>
<feature type="domain" description="F-box" evidence="4">
    <location>
        <begin position="169"/>
        <end position="216"/>
    </location>
</feature>
<proteinExistence type="inferred from homology"/>
<gene>
    <name evidence="5" type="ORF">PBRA_006453</name>
    <name evidence="6" type="ORF">PLBR_LOCUS1638</name>
</gene>
<evidence type="ECO:0000313" key="7">
    <source>
        <dbReference type="Proteomes" id="UP000039324"/>
    </source>
</evidence>
<organism evidence="5 7">
    <name type="scientific">Plasmodiophora brassicae</name>
    <name type="common">Clubroot disease agent</name>
    <dbReference type="NCBI Taxonomy" id="37360"/>
    <lineage>
        <taxon>Eukaryota</taxon>
        <taxon>Sar</taxon>
        <taxon>Rhizaria</taxon>
        <taxon>Endomyxa</taxon>
        <taxon>Phytomyxea</taxon>
        <taxon>Plasmodiophorida</taxon>
        <taxon>Plasmodiophoridae</taxon>
        <taxon>Plasmodiophora</taxon>
    </lineage>
</organism>
<evidence type="ECO:0000313" key="5">
    <source>
        <dbReference type="EMBL" id="CEO98339.1"/>
    </source>
</evidence>
<geneLocation type="mitochondrion" evidence="6"/>
<keyword evidence="2" id="KW-0175">Coiled coil</keyword>
<dbReference type="AlphaFoldDB" id="A0A0G4IT66"/>
<evidence type="ECO:0000313" key="6">
    <source>
        <dbReference type="EMBL" id="SPQ94423.1"/>
    </source>
</evidence>
<evidence type="ECO:0000313" key="8">
    <source>
        <dbReference type="Proteomes" id="UP000290189"/>
    </source>
</evidence>
<keyword evidence="6" id="KW-0496">Mitochondrion</keyword>
<dbReference type="InterPro" id="IPR001810">
    <property type="entry name" value="F-box_dom"/>
</dbReference>
<protein>
    <recommendedName>
        <fullName evidence="4">F-box domain-containing protein</fullName>
    </recommendedName>
</protein>
<keyword evidence="7" id="KW-1185">Reference proteome</keyword>
<dbReference type="Gene3D" id="3.80.10.10">
    <property type="entry name" value="Ribonuclease Inhibitor"/>
    <property type="match status" value="1"/>
</dbReference>
<dbReference type="Proteomes" id="UP000039324">
    <property type="component" value="Unassembled WGS sequence"/>
</dbReference>
<dbReference type="PROSITE" id="PS50181">
    <property type="entry name" value="FBOX"/>
    <property type="match status" value="1"/>
</dbReference>
<evidence type="ECO:0000256" key="2">
    <source>
        <dbReference type="ARBA" id="ARBA00023054"/>
    </source>
</evidence>
<dbReference type="PANTHER" id="PTHR46176">
    <property type="entry name" value="LD21662P"/>
    <property type="match status" value="1"/>
</dbReference>
<dbReference type="InterPro" id="IPR032017">
    <property type="entry name" value="FAM76"/>
</dbReference>
<dbReference type="SUPFAM" id="SSF52047">
    <property type="entry name" value="RNI-like"/>
    <property type="match status" value="1"/>
</dbReference>
<feature type="region of interest" description="Disordered" evidence="3">
    <location>
        <begin position="139"/>
        <end position="158"/>
    </location>
</feature>
<dbReference type="PANTHER" id="PTHR46176:SF1">
    <property type="entry name" value="LD21662P"/>
    <property type="match status" value="1"/>
</dbReference>
<evidence type="ECO:0000256" key="1">
    <source>
        <dbReference type="ARBA" id="ARBA00009097"/>
    </source>
</evidence>
<dbReference type="Pfam" id="PF16046">
    <property type="entry name" value="FAM76"/>
    <property type="match status" value="1"/>
</dbReference>
<reference evidence="6 8" key="2">
    <citation type="submission" date="2018-03" db="EMBL/GenBank/DDBJ databases">
        <authorList>
            <person name="Fogelqvist J."/>
        </authorList>
    </citation>
    <scope>NUCLEOTIDE SEQUENCE [LARGE SCALE GENOMIC DNA]</scope>
</reference>
<reference evidence="5 7" key="1">
    <citation type="submission" date="2015-02" db="EMBL/GenBank/DDBJ databases">
        <authorList>
            <person name="Chooi Y.-H."/>
        </authorList>
    </citation>
    <scope>NUCLEOTIDE SEQUENCE [LARGE SCALE GENOMIC DNA]</scope>
    <source>
        <strain evidence="5">E3</strain>
    </source>
</reference>
<comment type="similarity">
    <text evidence="1">Belongs to the FAM76 family.</text>
</comment>
<dbReference type="OrthoDB" id="27842at2759"/>